<name>A0A9X0UIW7_VIBME</name>
<feature type="compositionally biased region" description="Basic and acidic residues" evidence="1">
    <location>
        <begin position="70"/>
        <end position="85"/>
    </location>
</feature>
<dbReference type="AlphaFoldDB" id="A0A9X0UIW7"/>
<accession>A0A9X0UIW7</accession>
<keyword evidence="2" id="KW-0472">Membrane</keyword>
<feature type="transmembrane region" description="Helical" evidence="2">
    <location>
        <begin position="6"/>
        <end position="28"/>
    </location>
</feature>
<dbReference type="InterPro" id="IPR021550">
    <property type="entry name" value="DUF2897"/>
</dbReference>
<keyword evidence="2" id="KW-0812">Transmembrane</keyword>
<dbReference type="Pfam" id="PF11446">
    <property type="entry name" value="DUF2897"/>
    <property type="match status" value="1"/>
</dbReference>
<gene>
    <name evidence="3" type="ORF">H8Q88_18325</name>
</gene>
<keyword evidence="2" id="KW-1133">Transmembrane helix</keyword>
<feature type="region of interest" description="Disordered" evidence="1">
    <location>
        <begin position="53"/>
        <end position="85"/>
    </location>
</feature>
<sequence>MDFLFNPWVISIAAMSLIIGNLAALKYLSKIKFQPMSKKKDFEKLSELDKKLQSMTAELDSSEPTPSGQETEKKEQAKKERDTDH</sequence>
<evidence type="ECO:0000313" key="4">
    <source>
        <dbReference type="Proteomes" id="UP000615796"/>
    </source>
</evidence>
<evidence type="ECO:0000256" key="2">
    <source>
        <dbReference type="SAM" id="Phobius"/>
    </source>
</evidence>
<keyword evidence="4" id="KW-1185">Reference proteome</keyword>
<proteinExistence type="predicted"/>
<dbReference type="RefSeq" id="WP_187027101.1">
    <property type="nucleotide sequence ID" value="NZ_CAWQCL010000023.1"/>
</dbReference>
<evidence type="ECO:0000313" key="3">
    <source>
        <dbReference type="EMBL" id="MBC5852857.1"/>
    </source>
</evidence>
<organism evidence="3 4">
    <name type="scientific">Vibrio metschnikovii</name>
    <dbReference type="NCBI Taxonomy" id="28172"/>
    <lineage>
        <taxon>Bacteria</taxon>
        <taxon>Pseudomonadati</taxon>
        <taxon>Pseudomonadota</taxon>
        <taxon>Gammaproteobacteria</taxon>
        <taxon>Vibrionales</taxon>
        <taxon>Vibrionaceae</taxon>
        <taxon>Vibrio</taxon>
    </lineage>
</organism>
<protein>
    <submittedName>
        <fullName evidence="3">DUF2897 family protein</fullName>
    </submittedName>
</protein>
<reference evidence="3" key="1">
    <citation type="submission" date="2020-08" db="EMBL/GenBank/DDBJ databases">
        <title>Genome Sequencing and Pan-Genome Analysis of Migratory bird Vibrio Strains, Inner Mongolia.</title>
        <authorList>
            <person name="Zheng L."/>
        </authorList>
    </citation>
    <scope>NUCLEOTIDE SEQUENCE</scope>
    <source>
        <strain evidence="3">M13F</strain>
    </source>
</reference>
<dbReference type="EMBL" id="JACRUP010000020">
    <property type="protein sequence ID" value="MBC5852857.1"/>
    <property type="molecule type" value="Genomic_DNA"/>
</dbReference>
<comment type="caution">
    <text evidence="3">The sequence shown here is derived from an EMBL/GenBank/DDBJ whole genome shotgun (WGS) entry which is preliminary data.</text>
</comment>
<dbReference type="Proteomes" id="UP000615796">
    <property type="component" value="Unassembled WGS sequence"/>
</dbReference>
<evidence type="ECO:0000256" key="1">
    <source>
        <dbReference type="SAM" id="MobiDB-lite"/>
    </source>
</evidence>